<dbReference type="Proteomes" id="UP001501727">
    <property type="component" value="Unassembled WGS sequence"/>
</dbReference>
<gene>
    <name evidence="4" type="ORF">GCM10022229_08580</name>
</gene>
<keyword evidence="5" id="KW-1185">Reference proteome</keyword>
<dbReference type="InterPro" id="IPR050832">
    <property type="entry name" value="Bact_Acetyltransf"/>
</dbReference>
<organism evidence="4 5">
    <name type="scientific">Luteimonas lutimaris</name>
    <dbReference type="NCBI Taxonomy" id="698645"/>
    <lineage>
        <taxon>Bacteria</taxon>
        <taxon>Pseudomonadati</taxon>
        <taxon>Pseudomonadota</taxon>
        <taxon>Gammaproteobacteria</taxon>
        <taxon>Lysobacterales</taxon>
        <taxon>Lysobacteraceae</taxon>
        <taxon>Luteimonas</taxon>
    </lineage>
</organism>
<dbReference type="RefSeq" id="WP_344758717.1">
    <property type="nucleotide sequence ID" value="NZ_BAAAZU010000004.1"/>
</dbReference>
<accession>A0ABP7M8X2</accession>
<dbReference type="SUPFAM" id="SSF55729">
    <property type="entry name" value="Acyl-CoA N-acyltransferases (Nat)"/>
    <property type="match status" value="1"/>
</dbReference>
<dbReference type="Gene3D" id="3.40.630.30">
    <property type="match status" value="1"/>
</dbReference>
<keyword evidence="2" id="KW-0012">Acyltransferase</keyword>
<dbReference type="Pfam" id="PF25559">
    <property type="entry name" value="DUF7931"/>
    <property type="match status" value="1"/>
</dbReference>
<protein>
    <submittedName>
        <fullName evidence="4">GNAT family N-acetyltransferase</fullName>
    </submittedName>
</protein>
<keyword evidence="1" id="KW-0808">Transferase</keyword>
<dbReference type="PANTHER" id="PTHR43877:SF1">
    <property type="entry name" value="ACETYLTRANSFERASE"/>
    <property type="match status" value="1"/>
</dbReference>
<comment type="caution">
    <text evidence="4">The sequence shown here is derived from an EMBL/GenBank/DDBJ whole genome shotgun (WGS) entry which is preliminary data.</text>
</comment>
<dbReference type="InterPro" id="IPR057691">
    <property type="entry name" value="DUF7931"/>
</dbReference>
<dbReference type="PANTHER" id="PTHR43877">
    <property type="entry name" value="AMINOALKYLPHOSPHONATE N-ACETYLTRANSFERASE-RELATED-RELATED"/>
    <property type="match status" value="1"/>
</dbReference>
<dbReference type="Pfam" id="PF13673">
    <property type="entry name" value="Acetyltransf_10"/>
    <property type="match status" value="1"/>
</dbReference>
<proteinExistence type="predicted"/>
<sequence length="313" mass="34207">MNTIAATRGPFRVEAVEFANAAEDLLAVREQVFVVEQNVPVEEERDALDPRCAHVIARDRAGEPVGTGRLVPPPDESAPARIGRMAVLRDWRGAGVGDAMLHALLRLARGHGWSDIALNAQVSAQAFYARHGFVPVGERFMEAGIEHQALRRRIDRPQAIDDRDAAVAVTAAIIGQARHGLHVYSRELDPGLLDAPRVLEAMRALCTRGDGVQVQVLLQDAAAPQRALAPLLALAQRLPSAIAFREVADPVDHKYPSAYLANDDGGYYFRPLGHRLEGEAETGAAGRARQLAEHFRPVWERARPCTEYRALGL</sequence>
<evidence type="ECO:0000256" key="1">
    <source>
        <dbReference type="ARBA" id="ARBA00022679"/>
    </source>
</evidence>
<name>A0ABP7M8X2_9GAMM</name>
<evidence type="ECO:0000256" key="2">
    <source>
        <dbReference type="ARBA" id="ARBA00023315"/>
    </source>
</evidence>
<dbReference type="EMBL" id="BAAAZU010000004">
    <property type="protein sequence ID" value="GAA3917506.1"/>
    <property type="molecule type" value="Genomic_DNA"/>
</dbReference>
<reference evidence="5" key="1">
    <citation type="journal article" date="2019" name="Int. J. Syst. Evol. Microbiol.">
        <title>The Global Catalogue of Microorganisms (GCM) 10K type strain sequencing project: providing services to taxonomists for standard genome sequencing and annotation.</title>
        <authorList>
            <consortium name="The Broad Institute Genomics Platform"/>
            <consortium name="The Broad Institute Genome Sequencing Center for Infectious Disease"/>
            <person name="Wu L."/>
            <person name="Ma J."/>
        </authorList>
    </citation>
    <scope>NUCLEOTIDE SEQUENCE [LARGE SCALE GENOMIC DNA]</scope>
    <source>
        <strain evidence="5">JCM 16916</strain>
    </source>
</reference>
<dbReference type="CDD" id="cd04301">
    <property type="entry name" value="NAT_SF"/>
    <property type="match status" value="1"/>
</dbReference>
<evidence type="ECO:0000259" key="3">
    <source>
        <dbReference type="PROSITE" id="PS51186"/>
    </source>
</evidence>
<dbReference type="InterPro" id="IPR000182">
    <property type="entry name" value="GNAT_dom"/>
</dbReference>
<feature type="domain" description="N-acetyltransferase" evidence="3">
    <location>
        <begin position="16"/>
        <end position="157"/>
    </location>
</feature>
<evidence type="ECO:0000313" key="4">
    <source>
        <dbReference type="EMBL" id="GAA3917506.1"/>
    </source>
</evidence>
<dbReference type="PROSITE" id="PS51186">
    <property type="entry name" value="GNAT"/>
    <property type="match status" value="1"/>
</dbReference>
<dbReference type="InterPro" id="IPR016181">
    <property type="entry name" value="Acyl_CoA_acyltransferase"/>
</dbReference>
<evidence type="ECO:0000313" key="5">
    <source>
        <dbReference type="Proteomes" id="UP001501727"/>
    </source>
</evidence>